<dbReference type="EMBL" id="QNRQ01000001">
    <property type="protein sequence ID" value="RBP43209.1"/>
    <property type="molecule type" value="Genomic_DNA"/>
</dbReference>
<dbReference type="GO" id="GO:0000155">
    <property type="term" value="F:phosphorelay sensor kinase activity"/>
    <property type="evidence" value="ECO:0007669"/>
    <property type="project" value="InterPro"/>
</dbReference>
<dbReference type="CDD" id="cd00082">
    <property type="entry name" value="HisKA"/>
    <property type="match status" value="1"/>
</dbReference>
<dbReference type="OrthoDB" id="9146564at2"/>
<feature type="domain" description="Signal transduction histidine kinase dimerisation/phosphoacceptor" evidence="3">
    <location>
        <begin position="6"/>
        <end position="66"/>
    </location>
</feature>
<comment type="catalytic activity">
    <reaction evidence="1">
        <text>ATP + protein L-histidine = ADP + protein N-phospho-L-histidine.</text>
        <dbReference type="EC" id="2.7.13.3"/>
    </reaction>
</comment>
<dbReference type="Gene3D" id="1.10.287.130">
    <property type="match status" value="1"/>
</dbReference>
<keyword evidence="5" id="KW-1185">Reference proteome</keyword>
<evidence type="ECO:0000313" key="5">
    <source>
        <dbReference type="Proteomes" id="UP000253628"/>
    </source>
</evidence>
<dbReference type="InterPro" id="IPR003661">
    <property type="entry name" value="HisK_dim/P_dom"/>
</dbReference>
<dbReference type="Proteomes" id="UP000253628">
    <property type="component" value="Unassembled WGS sequence"/>
</dbReference>
<dbReference type="RefSeq" id="WP_113931505.1">
    <property type="nucleotide sequence ID" value="NZ_JACCEU010000001.1"/>
</dbReference>
<proteinExistence type="predicted"/>
<dbReference type="EC" id="2.7.13.3" evidence="2"/>
<name>A0A366HJT2_9BURK</name>
<gene>
    <name evidence="4" type="ORF">DFR37_101337</name>
</gene>
<dbReference type="SUPFAM" id="SSF47384">
    <property type="entry name" value="Homodimeric domain of signal transducing histidine kinase"/>
    <property type="match status" value="1"/>
</dbReference>
<dbReference type="AlphaFoldDB" id="A0A366HJT2"/>
<accession>A0A366HJT2</accession>
<reference evidence="4 5" key="1">
    <citation type="submission" date="2018-06" db="EMBL/GenBank/DDBJ databases">
        <title>Genomic Encyclopedia of Type Strains, Phase IV (KMG-IV): sequencing the most valuable type-strain genomes for metagenomic binning, comparative biology and taxonomic classification.</title>
        <authorList>
            <person name="Goeker M."/>
        </authorList>
    </citation>
    <scope>NUCLEOTIDE SEQUENCE [LARGE SCALE GENOMIC DNA]</scope>
    <source>
        <strain evidence="4 5">DSM 25520</strain>
    </source>
</reference>
<comment type="caution">
    <text evidence="4">The sequence shown here is derived from an EMBL/GenBank/DDBJ whole genome shotgun (WGS) entry which is preliminary data.</text>
</comment>
<dbReference type="InterPro" id="IPR036097">
    <property type="entry name" value="HisK_dim/P_sf"/>
</dbReference>
<evidence type="ECO:0000313" key="4">
    <source>
        <dbReference type="EMBL" id="RBP43209.1"/>
    </source>
</evidence>
<evidence type="ECO:0000259" key="3">
    <source>
        <dbReference type="Pfam" id="PF00512"/>
    </source>
</evidence>
<organism evidence="4 5">
    <name type="scientific">Eoetvoesiella caeni</name>
    <dbReference type="NCBI Taxonomy" id="645616"/>
    <lineage>
        <taxon>Bacteria</taxon>
        <taxon>Pseudomonadati</taxon>
        <taxon>Pseudomonadota</taxon>
        <taxon>Betaproteobacteria</taxon>
        <taxon>Burkholderiales</taxon>
        <taxon>Alcaligenaceae</taxon>
        <taxon>Eoetvoesiella</taxon>
    </lineage>
</organism>
<evidence type="ECO:0000256" key="2">
    <source>
        <dbReference type="ARBA" id="ARBA00012438"/>
    </source>
</evidence>
<evidence type="ECO:0000256" key="1">
    <source>
        <dbReference type="ARBA" id="ARBA00000085"/>
    </source>
</evidence>
<sequence length="67" mass="7800">MEKSDQTAEAIAHELNNVLMIIDLSLDLLKEQYIQNDKIEHLLKVAHDNVKRGTELNQRLLEFANRD</sequence>
<dbReference type="Pfam" id="PF00512">
    <property type="entry name" value="HisKA"/>
    <property type="match status" value="1"/>
</dbReference>
<protein>
    <recommendedName>
        <fullName evidence="2">histidine kinase</fullName>
        <ecNumber evidence="2">2.7.13.3</ecNumber>
    </recommendedName>
</protein>